<evidence type="ECO:0000313" key="2">
    <source>
        <dbReference type="Proteomes" id="UP001227268"/>
    </source>
</evidence>
<evidence type="ECO:0000313" key="1">
    <source>
        <dbReference type="EMBL" id="KAJ9098108.1"/>
    </source>
</evidence>
<accession>A0ACC2VFG8</accession>
<sequence length="314" mass="34091">MSDLDTFFREAPEESGSHDWLNSAYGSHGTDVPSQSRALLGFVPSAYTTHVQPDLLSYSTFGGQHRPIPAFLTEHEHSFTDRHIPSSIATGPVYVDPSYLVPSSQIQTPADSDRMSHHNLRNLYHQVPQAETGYAIGYNFSIDAPLTLNTSPRKEESQFVPVGYHTGFSPHTWFGAFEIAGPPQIIESRQPVHEMQACSIQQAYIAEGAALDQQVPLADELKTTGEEDVAEYHSSWSAHDSALALNQDTEGNESESAPRQSRPPAQGSGNLGAKGGGRSVGVGSVFGLHARSRMTAMTLCLKQLVLKASGQTWS</sequence>
<gene>
    <name evidence="1" type="ORF">QFC21_004437</name>
</gene>
<protein>
    <submittedName>
        <fullName evidence="1">Uncharacterized protein</fullName>
    </submittedName>
</protein>
<proteinExistence type="predicted"/>
<dbReference type="EMBL" id="JASBWT010000015">
    <property type="protein sequence ID" value="KAJ9098108.1"/>
    <property type="molecule type" value="Genomic_DNA"/>
</dbReference>
<reference evidence="1" key="1">
    <citation type="submission" date="2023-04" db="EMBL/GenBank/DDBJ databases">
        <title>Draft Genome sequencing of Naganishia species isolated from polar environments using Oxford Nanopore Technology.</title>
        <authorList>
            <person name="Leo P."/>
            <person name="Venkateswaran K."/>
        </authorList>
    </citation>
    <scope>NUCLEOTIDE SEQUENCE</scope>
    <source>
        <strain evidence="1">MNA-CCFEE 5423</strain>
    </source>
</reference>
<keyword evidence="2" id="KW-1185">Reference proteome</keyword>
<comment type="caution">
    <text evidence="1">The sequence shown here is derived from an EMBL/GenBank/DDBJ whole genome shotgun (WGS) entry which is preliminary data.</text>
</comment>
<dbReference type="Proteomes" id="UP001227268">
    <property type="component" value="Unassembled WGS sequence"/>
</dbReference>
<name>A0ACC2VFG8_9TREE</name>
<organism evidence="1 2">
    <name type="scientific">Naganishia friedmannii</name>
    <dbReference type="NCBI Taxonomy" id="89922"/>
    <lineage>
        <taxon>Eukaryota</taxon>
        <taxon>Fungi</taxon>
        <taxon>Dikarya</taxon>
        <taxon>Basidiomycota</taxon>
        <taxon>Agaricomycotina</taxon>
        <taxon>Tremellomycetes</taxon>
        <taxon>Filobasidiales</taxon>
        <taxon>Filobasidiaceae</taxon>
        <taxon>Naganishia</taxon>
    </lineage>
</organism>